<dbReference type="Pfam" id="PF01546">
    <property type="entry name" value="Peptidase_M20"/>
    <property type="match status" value="1"/>
</dbReference>
<dbReference type="SUPFAM" id="SSF53187">
    <property type="entry name" value="Zn-dependent exopeptidases"/>
    <property type="match status" value="1"/>
</dbReference>
<keyword evidence="5" id="KW-0378">Hydrolase</keyword>
<evidence type="ECO:0000256" key="3">
    <source>
        <dbReference type="ARBA" id="ARBA00011738"/>
    </source>
</evidence>
<dbReference type="PANTHER" id="PTHR32494:SF19">
    <property type="entry name" value="ALLANTOATE DEIMINASE-RELATED"/>
    <property type="match status" value="1"/>
</dbReference>
<reference evidence="8" key="1">
    <citation type="journal article" date="2019" name="Int. J. Syst. Evol. Microbiol.">
        <title>The Global Catalogue of Microorganisms (GCM) 10K type strain sequencing project: providing services to taxonomists for standard genome sequencing and annotation.</title>
        <authorList>
            <consortium name="The Broad Institute Genomics Platform"/>
            <consortium name="The Broad Institute Genome Sequencing Center for Infectious Disease"/>
            <person name="Wu L."/>
            <person name="Ma J."/>
        </authorList>
    </citation>
    <scope>NUCLEOTIDE SEQUENCE [LARGE SCALE GENOMIC DNA]</scope>
    <source>
        <strain evidence="8">NBRC 108728</strain>
    </source>
</reference>
<dbReference type="Gene3D" id="3.30.70.360">
    <property type="match status" value="1"/>
</dbReference>
<dbReference type="InterPro" id="IPR010158">
    <property type="entry name" value="Amidase_Cbmase"/>
</dbReference>
<evidence type="ECO:0000313" key="7">
    <source>
        <dbReference type="EMBL" id="BDZ48435.1"/>
    </source>
</evidence>
<organism evidence="7 8">
    <name type="scientific">Frondihabitans sucicola</name>
    <dbReference type="NCBI Taxonomy" id="1268041"/>
    <lineage>
        <taxon>Bacteria</taxon>
        <taxon>Bacillati</taxon>
        <taxon>Actinomycetota</taxon>
        <taxon>Actinomycetes</taxon>
        <taxon>Micrococcales</taxon>
        <taxon>Microbacteriaceae</taxon>
        <taxon>Frondihabitans</taxon>
    </lineage>
</organism>
<comment type="subunit">
    <text evidence="3">Homodimer.</text>
</comment>
<dbReference type="PANTHER" id="PTHR32494">
    <property type="entry name" value="ALLANTOATE DEIMINASE-RELATED"/>
    <property type="match status" value="1"/>
</dbReference>
<accession>A0ABN6XXQ9</accession>
<keyword evidence="6" id="KW-0464">Manganese</keyword>
<evidence type="ECO:0008006" key="9">
    <source>
        <dbReference type="Google" id="ProtNLM"/>
    </source>
</evidence>
<gene>
    <name evidence="7" type="ORF">GCM10025867_06760</name>
</gene>
<dbReference type="EMBL" id="AP027732">
    <property type="protein sequence ID" value="BDZ48435.1"/>
    <property type="molecule type" value="Genomic_DNA"/>
</dbReference>
<keyword evidence="8" id="KW-1185">Reference proteome</keyword>
<evidence type="ECO:0000313" key="8">
    <source>
        <dbReference type="Proteomes" id="UP001321486"/>
    </source>
</evidence>
<evidence type="ECO:0000256" key="2">
    <source>
        <dbReference type="ARBA" id="ARBA00006153"/>
    </source>
</evidence>
<comment type="cofactor">
    <cofactor evidence="1">
        <name>Mn(2+)</name>
        <dbReference type="ChEBI" id="CHEBI:29035"/>
    </cofactor>
</comment>
<evidence type="ECO:0000256" key="6">
    <source>
        <dbReference type="ARBA" id="ARBA00023211"/>
    </source>
</evidence>
<name>A0ABN6XXQ9_9MICO</name>
<keyword evidence="4" id="KW-0479">Metal-binding</keyword>
<comment type="similarity">
    <text evidence="2">Belongs to the peptidase M20 family.</text>
</comment>
<dbReference type="Proteomes" id="UP001321486">
    <property type="component" value="Chromosome"/>
</dbReference>
<evidence type="ECO:0000256" key="4">
    <source>
        <dbReference type="ARBA" id="ARBA00022723"/>
    </source>
</evidence>
<dbReference type="InterPro" id="IPR036264">
    <property type="entry name" value="Bact_exopeptidase_dim_dom"/>
</dbReference>
<proteinExistence type="inferred from homology"/>
<dbReference type="InterPro" id="IPR002933">
    <property type="entry name" value="Peptidase_M20"/>
</dbReference>
<dbReference type="SUPFAM" id="SSF55031">
    <property type="entry name" value="Bacterial exopeptidase dimerisation domain"/>
    <property type="match status" value="1"/>
</dbReference>
<evidence type="ECO:0000256" key="5">
    <source>
        <dbReference type="ARBA" id="ARBA00022801"/>
    </source>
</evidence>
<protein>
    <recommendedName>
        <fullName evidence="9">M20/M25/M40 family metallo-hydrolase</fullName>
    </recommendedName>
</protein>
<sequence>MPFHRRHDALAGASELVLAVERLARDAGCIATVGRLQAYPGGVNVIPGRVEFSLDLRGETDEARDDVWVGIQSVAAEVCDRRGLAFAVEETHNAPAVVASPKLQDVVGAGIRTTGDADPMVLFSKAGHDAMAVADLTDWAMLFVRNGRGGISHHPDEIVTEGDVAAALDAFEGAILAFAAAYAS</sequence>
<evidence type="ECO:0000256" key="1">
    <source>
        <dbReference type="ARBA" id="ARBA00001936"/>
    </source>
</evidence>